<dbReference type="SUPFAM" id="SSF74942">
    <property type="entry name" value="YhbC-like, C-terminal domain"/>
    <property type="match status" value="1"/>
</dbReference>
<dbReference type="PANTHER" id="PTHR33867">
    <property type="entry name" value="RIBOSOME MATURATION FACTOR RIMP"/>
    <property type="match status" value="1"/>
</dbReference>
<comment type="function">
    <text evidence="3">Required for maturation of 30S ribosomal subunits.</text>
</comment>
<protein>
    <recommendedName>
        <fullName evidence="3">Ribosome maturation factor RimP</fullName>
    </recommendedName>
</protein>
<dbReference type="InterPro" id="IPR028998">
    <property type="entry name" value="RimP_C"/>
</dbReference>
<dbReference type="PANTHER" id="PTHR33867:SF1">
    <property type="entry name" value="RIBOSOME MATURATION FACTOR RIMP"/>
    <property type="match status" value="1"/>
</dbReference>
<evidence type="ECO:0000313" key="6">
    <source>
        <dbReference type="EMBL" id="MFC4351933.1"/>
    </source>
</evidence>
<dbReference type="InterPro" id="IPR028989">
    <property type="entry name" value="RimP_N"/>
</dbReference>
<gene>
    <name evidence="3 6" type="primary">rimP</name>
    <name evidence="6" type="ORF">ACFOW6_10305</name>
</gene>
<dbReference type="HAMAP" id="MF_01077">
    <property type="entry name" value="RimP"/>
    <property type="match status" value="1"/>
</dbReference>
<comment type="subcellular location">
    <subcellularLocation>
        <location evidence="3">Cytoplasm</location>
    </subcellularLocation>
</comment>
<comment type="similarity">
    <text evidence="3">Belongs to the RimP family.</text>
</comment>
<dbReference type="SUPFAM" id="SSF75420">
    <property type="entry name" value="YhbC-like, N-terminal domain"/>
    <property type="match status" value="1"/>
</dbReference>
<dbReference type="InterPro" id="IPR003728">
    <property type="entry name" value="Ribosome_maturation_RimP"/>
</dbReference>
<keyword evidence="1 3" id="KW-0963">Cytoplasm</keyword>
<accession>A0ABV8UM99</accession>
<proteinExistence type="inferred from homology"/>
<dbReference type="Proteomes" id="UP001595799">
    <property type="component" value="Unassembled WGS sequence"/>
</dbReference>
<evidence type="ECO:0000259" key="4">
    <source>
        <dbReference type="Pfam" id="PF02576"/>
    </source>
</evidence>
<keyword evidence="7" id="KW-1185">Reference proteome</keyword>
<dbReference type="NCBIfam" id="NF000932">
    <property type="entry name" value="PRK00092.2-5"/>
    <property type="match status" value="1"/>
</dbReference>
<feature type="domain" description="Ribosome maturation factor RimP C-terminal" evidence="5">
    <location>
        <begin position="105"/>
        <end position="171"/>
    </location>
</feature>
<dbReference type="InterPro" id="IPR036847">
    <property type="entry name" value="RimP_C_sf"/>
</dbReference>
<reference evidence="7" key="1">
    <citation type="journal article" date="2019" name="Int. J. Syst. Evol. Microbiol.">
        <title>The Global Catalogue of Microorganisms (GCM) 10K type strain sequencing project: providing services to taxonomists for standard genome sequencing and annotation.</title>
        <authorList>
            <consortium name="The Broad Institute Genomics Platform"/>
            <consortium name="The Broad Institute Genome Sequencing Center for Infectious Disease"/>
            <person name="Wu L."/>
            <person name="Ma J."/>
        </authorList>
    </citation>
    <scope>NUCLEOTIDE SEQUENCE [LARGE SCALE GENOMIC DNA]</scope>
    <source>
        <strain evidence="7">CECT 8472</strain>
    </source>
</reference>
<feature type="domain" description="Ribosome maturation factor RimP N-terminal" evidence="4">
    <location>
        <begin position="29"/>
        <end position="102"/>
    </location>
</feature>
<evidence type="ECO:0000256" key="1">
    <source>
        <dbReference type="ARBA" id="ARBA00022490"/>
    </source>
</evidence>
<evidence type="ECO:0000259" key="5">
    <source>
        <dbReference type="Pfam" id="PF17384"/>
    </source>
</evidence>
<sequence length="187" mass="20721">MPEHSNDNGTAVPELARTSEGKAADVERIIAPAVEDLGYEIVRVQLSGGARCPILQIMVERPERGMSVDDCAEVSRTVSALLDVEDPLSDSYELEVSSPGLDRPLTRLKDYERYAGFEAKLELDAPRKGRKRWRGRLRGLEDTTVLLQESETGEIERLPFGEIAKGKLVLTDDLLTAVQDGSNRNRD</sequence>
<keyword evidence="2 3" id="KW-0690">Ribosome biogenesis</keyword>
<evidence type="ECO:0000313" key="7">
    <source>
        <dbReference type="Proteomes" id="UP001595799"/>
    </source>
</evidence>
<dbReference type="Gene3D" id="2.30.30.180">
    <property type="entry name" value="Ribosome maturation factor RimP, C-terminal domain"/>
    <property type="match status" value="1"/>
</dbReference>
<dbReference type="CDD" id="cd01734">
    <property type="entry name" value="YlxS_C"/>
    <property type="match status" value="1"/>
</dbReference>
<dbReference type="Gene3D" id="3.30.300.70">
    <property type="entry name" value="RimP-like superfamily, N-terminal"/>
    <property type="match status" value="1"/>
</dbReference>
<dbReference type="Pfam" id="PF02576">
    <property type="entry name" value="RimP_N"/>
    <property type="match status" value="1"/>
</dbReference>
<dbReference type="InterPro" id="IPR035956">
    <property type="entry name" value="RimP_N_sf"/>
</dbReference>
<evidence type="ECO:0000256" key="2">
    <source>
        <dbReference type="ARBA" id="ARBA00022517"/>
    </source>
</evidence>
<dbReference type="EMBL" id="JBHSCW010000004">
    <property type="protein sequence ID" value="MFC4351933.1"/>
    <property type="molecule type" value="Genomic_DNA"/>
</dbReference>
<comment type="caution">
    <text evidence="6">The sequence shown here is derived from an EMBL/GenBank/DDBJ whole genome shotgun (WGS) entry which is preliminary data.</text>
</comment>
<evidence type="ECO:0000256" key="3">
    <source>
        <dbReference type="HAMAP-Rule" id="MF_01077"/>
    </source>
</evidence>
<dbReference type="Pfam" id="PF17384">
    <property type="entry name" value="DUF150_C"/>
    <property type="match status" value="1"/>
</dbReference>
<dbReference type="RefSeq" id="WP_382422277.1">
    <property type="nucleotide sequence ID" value="NZ_JBHSCW010000004.1"/>
</dbReference>
<organism evidence="6 7">
    <name type="scientific">Fodinicurvata halophila</name>
    <dbReference type="NCBI Taxonomy" id="1419723"/>
    <lineage>
        <taxon>Bacteria</taxon>
        <taxon>Pseudomonadati</taxon>
        <taxon>Pseudomonadota</taxon>
        <taxon>Alphaproteobacteria</taxon>
        <taxon>Rhodospirillales</taxon>
        <taxon>Rhodovibrionaceae</taxon>
        <taxon>Fodinicurvata</taxon>
    </lineage>
</organism>
<name>A0ABV8UM99_9PROT</name>